<evidence type="ECO:0000313" key="3">
    <source>
        <dbReference type="EMBL" id="CAH9142914.1"/>
    </source>
</evidence>
<feature type="region of interest" description="Disordered" evidence="1">
    <location>
        <begin position="126"/>
        <end position="149"/>
    </location>
</feature>
<dbReference type="PANTHER" id="PTHR47074:SF11">
    <property type="entry name" value="REVERSE TRANSCRIPTASE-LIKE PROTEIN"/>
    <property type="match status" value="1"/>
</dbReference>
<evidence type="ECO:0000313" key="4">
    <source>
        <dbReference type="Proteomes" id="UP001152523"/>
    </source>
</evidence>
<gene>
    <name evidence="3" type="ORF">CEPIT_LOCUS40268</name>
</gene>
<dbReference type="Proteomes" id="UP001152523">
    <property type="component" value="Unassembled WGS sequence"/>
</dbReference>
<dbReference type="InterPro" id="IPR036397">
    <property type="entry name" value="RNaseH_sf"/>
</dbReference>
<dbReference type="GO" id="GO:0004523">
    <property type="term" value="F:RNA-DNA hybrid ribonuclease activity"/>
    <property type="evidence" value="ECO:0007669"/>
    <property type="project" value="InterPro"/>
</dbReference>
<dbReference type="PANTHER" id="PTHR47074">
    <property type="entry name" value="BNAC02G40300D PROTEIN"/>
    <property type="match status" value="1"/>
</dbReference>
<name>A0AAV0G4Z3_9ASTE</name>
<organism evidence="3 4">
    <name type="scientific">Cuscuta epithymum</name>
    <dbReference type="NCBI Taxonomy" id="186058"/>
    <lineage>
        <taxon>Eukaryota</taxon>
        <taxon>Viridiplantae</taxon>
        <taxon>Streptophyta</taxon>
        <taxon>Embryophyta</taxon>
        <taxon>Tracheophyta</taxon>
        <taxon>Spermatophyta</taxon>
        <taxon>Magnoliopsida</taxon>
        <taxon>eudicotyledons</taxon>
        <taxon>Gunneridae</taxon>
        <taxon>Pentapetalae</taxon>
        <taxon>asterids</taxon>
        <taxon>lamiids</taxon>
        <taxon>Solanales</taxon>
        <taxon>Convolvulaceae</taxon>
        <taxon>Cuscuteae</taxon>
        <taxon>Cuscuta</taxon>
        <taxon>Cuscuta subgen. Cuscuta</taxon>
    </lineage>
</organism>
<proteinExistence type="predicted"/>
<dbReference type="InterPro" id="IPR002156">
    <property type="entry name" value="RNaseH_domain"/>
</dbReference>
<dbReference type="GO" id="GO:0003676">
    <property type="term" value="F:nucleic acid binding"/>
    <property type="evidence" value="ECO:0007669"/>
    <property type="project" value="InterPro"/>
</dbReference>
<protein>
    <recommendedName>
        <fullName evidence="2">RNase H type-1 domain-containing protein</fullName>
    </recommendedName>
</protein>
<dbReference type="AlphaFoldDB" id="A0AAV0G4Z3"/>
<evidence type="ECO:0000259" key="2">
    <source>
        <dbReference type="Pfam" id="PF13456"/>
    </source>
</evidence>
<dbReference type="EMBL" id="CAMAPF010001045">
    <property type="protein sequence ID" value="CAH9142914.1"/>
    <property type="molecule type" value="Genomic_DNA"/>
</dbReference>
<dbReference type="CDD" id="cd06222">
    <property type="entry name" value="RNase_H_like"/>
    <property type="match status" value="1"/>
</dbReference>
<dbReference type="Pfam" id="PF13456">
    <property type="entry name" value="RVT_3"/>
    <property type="match status" value="1"/>
</dbReference>
<dbReference type="InterPro" id="IPR012337">
    <property type="entry name" value="RNaseH-like_sf"/>
</dbReference>
<feature type="domain" description="RNase H type-1" evidence="2">
    <location>
        <begin position="160"/>
        <end position="280"/>
    </location>
</feature>
<dbReference type="InterPro" id="IPR052929">
    <property type="entry name" value="RNase_H-like_EbsB-rel"/>
</dbReference>
<comment type="caution">
    <text evidence="3">The sequence shown here is derived from an EMBL/GenBank/DDBJ whole genome shotgun (WGS) entry which is preliminary data.</text>
</comment>
<keyword evidence="4" id="KW-1185">Reference proteome</keyword>
<dbReference type="SUPFAM" id="SSF53098">
    <property type="entry name" value="Ribonuclease H-like"/>
    <property type="match status" value="1"/>
</dbReference>
<dbReference type="Gene3D" id="3.30.420.10">
    <property type="entry name" value="Ribonuclease H-like superfamily/Ribonuclease H"/>
    <property type="match status" value="1"/>
</dbReference>
<reference evidence="3" key="1">
    <citation type="submission" date="2022-07" db="EMBL/GenBank/DDBJ databases">
        <authorList>
            <person name="Macas J."/>
            <person name="Novak P."/>
            <person name="Neumann P."/>
        </authorList>
    </citation>
    <scope>NUCLEOTIDE SEQUENCE</scope>
</reference>
<evidence type="ECO:0000256" key="1">
    <source>
        <dbReference type="SAM" id="MobiDB-lite"/>
    </source>
</evidence>
<sequence>MDGTLPIVANLRKRGINILGGCKVCGLEEEETLMHAVRSCPKVEEVWRAAHYNLGGQQQSIEAWLQQQLEQQDRDLRGRFVALLWCIWKRRNKAVWEDKTQEASSVVNMADGMIVRWKEAQKATAGAAAGLQRGGQQNGTRTGAPRDKWEAPEEGIIKINVDGATNQAAGLRAWGWIARDHQGEFIKARGVSHRAEWTVEETEALGIRDALSGALAEGWNRVIIESDALSVVRGITRREGGSYLQLVLDDIFSIVESKSDFEVSFCKRSANHVAHTLAKAHVSSPDHVKEYVEVPDCIYSRLAHDTLI</sequence>
<dbReference type="InterPro" id="IPR044730">
    <property type="entry name" value="RNase_H-like_dom_plant"/>
</dbReference>
<accession>A0AAV0G4Z3</accession>